<reference evidence="2 3" key="1">
    <citation type="submission" date="2016-08" db="EMBL/GenBank/DDBJ databases">
        <title>A Parts List for Fungal Cellulosomes Revealed by Comparative Genomics.</title>
        <authorList>
            <consortium name="DOE Joint Genome Institute"/>
            <person name="Haitjema C.H."/>
            <person name="Gilmore S.P."/>
            <person name="Henske J.K."/>
            <person name="Solomon K.V."/>
            <person name="De Groot R."/>
            <person name="Kuo A."/>
            <person name="Mondo S.J."/>
            <person name="Salamov A.A."/>
            <person name="Labutti K."/>
            <person name="Zhao Z."/>
            <person name="Chiniquy J."/>
            <person name="Barry K."/>
            <person name="Brewer H.M."/>
            <person name="Purvine S.O."/>
            <person name="Wright A.T."/>
            <person name="Boxma B."/>
            <person name="Van Alen T."/>
            <person name="Hackstein J.H."/>
            <person name="Baker S.E."/>
            <person name="Grigoriev I.V."/>
            <person name="O'Malley M.A."/>
        </authorList>
    </citation>
    <scope>NUCLEOTIDE SEQUENCE [LARGE SCALE GENOMIC DNA]</scope>
    <source>
        <strain evidence="2 3">S4</strain>
    </source>
</reference>
<dbReference type="EMBL" id="MCFG01000315">
    <property type="protein sequence ID" value="ORX76159.1"/>
    <property type="molecule type" value="Genomic_DNA"/>
</dbReference>
<sequence length="62" mass="7547">MSLIHSNACAYTLLEFRIVIFEFFTFNFFFNFMNLRIYKISNIFTFAKRDFITTINILKVFL</sequence>
<name>A0A1Y1WRJ7_9FUNG</name>
<keyword evidence="3" id="KW-1185">Reference proteome</keyword>
<evidence type="ECO:0000256" key="1">
    <source>
        <dbReference type="SAM" id="Phobius"/>
    </source>
</evidence>
<comment type="caution">
    <text evidence="2">The sequence shown here is derived from an EMBL/GenBank/DDBJ whole genome shotgun (WGS) entry which is preliminary data.</text>
</comment>
<evidence type="ECO:0000313" key="3">
    <source>
        <dbReference type="Proteomes" id="UP000193944"/>
    </source>
</evidence>
<dbReference type="AlphaFoldDB" id="A0A1Y1WRJ7"/>
<keyword evidence="1" id="KW-0812">Transmembrane</keyword>
<organism evidence="2 3">
    <name type="scientific">Anaeromyces robustus</name>
    <dbReference type="NCBI Taxonomy" id="1754192"/>
    <lineage>
        <taxon>Eukaryota</taxon>
        <taxon>Fungi</taxon>
        <taxon>Fungi incertae sedis</taxon>
        <taxon>Chytridiomycota</taxon>
        <taxon>Chytridiomycota incertae sedis</taxon>
        <taxon>Neocallimastigomycetes</taxon>
        <taxon>Neocallimastigales</taxon>
        <taxon>Neocallimastigaceae</taxon>
        <taxon>Anaeromyces</taxon>
    </lineage>
</organism>
<protein>
    <submittedName>
        <fullName evidence="2">Uncharacterized protein</fullName>
    </submittedName>
</protein>
<keyword evidence="1" id="KW-0472">Membrane</keyword>
<accession>A0A1Y1WRJ7</accession>
<feature type="transmembrane region" description="Helical" evidence="1">
    <location>
        <begin position="12"/>
        <end position="30"/>
    </location>
</feature>
<reference evidence="2 3" key="2">
    <citation type="submission" date="2016-08" db="EMBL/GenBank/DDBJ databases">
        <title>Pervasive Adenine N6-methylation of Active Genes in Fungi.</title>
        <authorList>
            <consortium name="DOE Joint Genome Institute"/>
            <person name="Mondo S.J."/>
            <person name="Dannebaum R.O."/>
            <person name="Kuo R.C."/>
            <person name="Labutti K."/>
            <person name="Haridas S."/>
            <person name="Kuo A."/>
            <person name="Salamov A."/>
            <person name="Ahrendt S.R."/>
            <person name="Lipzen A."/>
            <person name="Sullivan W."/>
            <person name="Andreopoulos W.B."/>
            <person name="Clum A."/>
            <person name="Lindquist E."/>
            <person name="Daum C."/>
            <person name="Ramamoorthy G.K."/>
            <person name="Gryganskyi A."/>
            <person name="Culley D."/>
            <person name="Magnuson J.K."/>
            <person name="James T.Y."/>
            <person name="O'Malley M.A."/>
            <person name="Stajich J.E."/>
            <person name="Spatafora J.W."/>
            <person name="Visel A."/>
            <person name="Grigoriev I.V."/>
        </authorList>
    </citation>
    <scope>NUCLEOTIDE SEQUENCE [LARGE SCALE GENOMIC DNA]</scope>
    <source>
        <strain evidence="2 3">S4</strain>
    </source>
</reference>
<proteinExistence type="predicted"/>
<gene>
    <name evidence="2" type="ORF">BCR32DRAFT_83929</name>
</gene>
<keyword evidence="1" id="KW-1133">Transmembrane helix</keyword>
<evidence type="ECO:0000313" key="2">
    <source>
        <dbReference type="EMBL" id="ORX76159.1"/>
    </source>
</evidence>
<dbReference type="Proteomes" id="UP000193944">
    <property type="component" value="Unassembled WGS sequence"/>
</dbReference>